<evidence type="ECO:0000256" key="3">
    <source>
        <dbReference type="ARBA" id="ARBA00022729"/>
    </source>
</evidence>
<dbReference type="PANTHER" id="PTHR14619">
    <property type="entry name" value="NEURON-DERIVED NEUROTROPHIC FACTOR"/>
    <property type="match status" value="1"/>
</dbReference>
<evidence type="ECO:0000313" key="10">
    <source>
        <dbReference type="Proteomes" id="UP000192223"/>
    </source>
</evidence>
<reference evidence="11" key="1">
    <citation type="submission" date="2025-08" db="UniProtKB">
        <authorList>
            <consortium name="RefSeq"/>
        </authorList>
    </citation>
    <scope>IDENTIFICATION</scope>
    <source>
        <tissue evidence="11">Entire body</tissue>
    </source>
</reference>
<dbReference type="Pfam" id="PF19433">
    <property type="entry name" value="NDNF_C"/>
    <property type="match status" value="1"/>
</dbReference>
<keyword evidence="4" id="KW-0677">Repeat</keyword>
<dbReference type="PANTHER" id="PTHR14619:SF3">
    <property type="entry name" value="PROTEIN NDNF"/>
    <property type="match status" value="1"/>
</dbReference>
<evidence type="ECO:0000256" key="8">
    <source>
        <dbReference type="SAM" id="SignalP"/>
    </source>
</evidence>
<name>A0A1W4WJ85_AGRPL</name>
<dbReference type="GeneID" id="108736161"/>
<evidence type="ECO:0000256" key="6">
    <source>
        <dbReference type="ARBA" id="ARBA00024096"/>
    </source>
</evidence>
<comment type="function">
    <text evidence="7">Secretory protein that plays a role in various cellular processes. Acts as a chemorepellent acting on gonadotropin-releasing hormone (GnRH) expressing neurons regulating their migration to the hypothalamus. Also promotes neuron migration, growth and survival as well as neurite outgrowth and is involved in the development of the olfactory system. May also act through the regulation of growth factors activity and downstream signaling. Also regulates extracellular matrix assembly and cell adhesiveness. Promotes endothelial cell survival, vessel formation and plays an important role in the process of revascularization through NOS3-dependent mechanisms.</text>
</comment>
<dbReference type="InterPro" id="IPR019326">
    <property type="entry name" value="NDNF"/>
</dbReference>
<keyword evidence="3 8" id="KW-0732">Signal</keyword>
<dbReference type="SMART" id="SM00060">
    <property type="entry name" value="FN3"/>
    <property type="match status" value="2"/>
</dbReference>
<accession>A0A1W4WJ85</accession>
<comment type="subcellular location">
    <subcellularLocation>
        <location evidence="1">Secreted</location>
    </subcellularLocation>
</comment>
<sequence length="544" mass="62242">MNLGLVTILIFGVFHTESEGLRRSKKTRQLKSLLPQYEPFLSTDLPNDKQISVFLKKGITKTLLYKSQMDGIPLTFTVATCTSPVNWVVIPKSRGDSIPLSKPLVNITTMDTDTFELESSFQTVYSFEIVAVNEDTFVHVYLSTEPGGPQAIKTSQNLGMKLTRRQRRKQLTISWEPSLVDPQSTVYCVVVNTKKHYRTLCSAQGEKYGFSTQKPTPASQTLISWIEPEKHANDLAINCVGHHTHYTAKNMVEGLKYYFDLFAVNQQSNLTYHRGSSYLTFNKNFKPTALKDGKLSFVNLKKYDGKVTFRFKMRKIINDSLKFYVVPCGGSVDIEISTKGQVVFTRRRVERFDKIVIENPEEGLRYYIKIMSTNRDELRRISGVEILATTRPLSSIPLPDLPSDLTVEEFSSLRQCNSVTIGWIPSTESDSILYCVNIKQIRFKELEMYEVPNQCITNGDKRAKKSKENTTKYCKDIKNFQENVLTQTIKKLKPGRNYEVQVTARKRAGKELSYNLLYVKTKPFCERSNKTRLKSKARKENTST</sequence>
<protein>
    <recommendedName>
        <fullName evidence="6">Protein NDNF</fullName>
    </recommendedName>
</protein>
<keyword evidence="2" id="KW-0964">Secreted</keyword>
<dbReference type="RefSeq" id="XP_018323989.1">
    <property type="nucleotide sequence ID" value="XM_018468487.1"/>
</dbReference>
<feature type="domain" description="Fibronectin type-III" evidence="9">
    <location>
        <begin position="154"/>
        <end position="270"/>
    </location>
</feature>
<dbReference type="InParanoid" id="A0A1W4WJ85"/>
<dbReference type="SUPFAM" id="SSF49265">
    <property type="entry name" value="Fibronectin type III"/>
    <property type="match status" value="1"/>
</dbReference>
<organism evidence="10 11">
    <name type="scientific">Agrilus planipennis</name>
    <name type="common">Emerald ash borer</name>
    <name type="synonym">Agrilus marcopoli</name>
    <dbReference type="NCBI Taxonomy" id="224129"/>
    <lineage>
        <taxon>Eukaryota</taxon>
        <taxon>Metazoa</taxon>
        <taxon>Ecdysozoa</taxon>
        <taxon>Arthropoda</taxon>
        <taxon>Hexapoda</taxon>
        <taxon>Insecta</taxon>
        <taxon>Pterygota</taxon>
        <taxon>Neoptera</taxon>
        <taxon>Endopterygota</taxon>
        <taxon>Coleoptera</taxon>
        <taxon>Polyphaga</taxon>
        <taxon>Elateriformia</taxon>
        <taxon>Buprestoidea</taxon>
        <taxon>Buprestidae</taxon>
        <taxon>Agrilinae</taxon>
        <taxon>Agrilus</taxon>
    </lineage>
</organism>
<evidence type="ECO:0000256" key="7">
    <source>
        <dbReference type="ARBA" id="ARBA00046135"/>
    </source>
</evidence>
<dbReference type="KEGG" id="apln:108736161"/>
<dbReference type="CDD" id="cd00063">
    <property type="entry name" value="FN3"/>
    <property type="match status" value="1"/>
</dbReference>
<dbReference type="Pfam" id="PF10179">
    <property type="entry name" value="NDNF"/>
    <property type="match status" value="1"/>
</dbReference>
<evidence type="ECO:0000256" key="2">
    <source>
        <dbReference type="ARBA" id="ARBA00022525"/>
    </source>
</evidence>
<evidence type="ECO:0000313" key="11">
    <source>
        <dbReference type="RefSeq" id="XP_018323989.1"/>
    </source>
</evidence>
<dbReference type="OrthoDB" id="9872501at2759"/>
<evidence type="ECO:0000259" key="9">
    <source>
        <dbReference type="SMART" id="SM00060"/>
    </source>
</evidence>
<evidence type="ECO:0000256" key="1">
    <source>
        <dbReference type="ARBA" id="ARBA00004613"/>
    </source>
</evidence>
<dbReference type="GO" id="GO:0005576">
    <property type="term" value="C:extracellular region"/>
    <property type="evidence" value="ECO:0007669"/>
    <property type="project" value="UniProtKB-SubCell"/>
</dbReference>
<keyword evidence="5" id="KW-0325">Glycoprotein</keyword>
<evidence type="ECO:0000256" key="5">
    <source>
        <dbReference type="ARBA" id="ARBA00023180"/>
    </source>
</evidence>
<feature type="signal peptide" evidence="8">
    <location>
        <begin position="1"/>
        <end position="20"/>
    </location>
</feature>
<dbReference type="AlphaFoldDB" id="A0A1W4WJ85"/>
<keyword evidence="10" id="KW-1185">Reference proteome</keyword>
<dbReference type="InterPro" id="IPR013783">
    <property type="entry name" value="Ig-like_fold"/>
</dbReference>
<dbReference type="InterPro" id="IPR045805">
    <property type="entry name" value="NDNF_C"/>
</dbReference>
<gene>
    <name evidence="11" type="primary">LOC108736161</name>
</gene>
<dbReference type="Proteomes" id="UP000192223">
    <property type="component" value="Unplaced"/>
</dbReference>
<dbReference type="InterPro" id="IPR055271">
    <property type="entry name" value="NDNF_Fn(III)_1"/>
</dbReference>
<feature type="chain" id="PRO_5010734585" description="Protein NDNF" evidence="8">
    <location>
        <begin position="21"/>
        <end position="544"/>
    </location>
</feature>
<dbReference type="InterPro" id="IPR036116">
    <property type="entry name" value="FN3_sf"/>
</dbReference>
<evidence type="ECO:0000256" key="4">
    <source>
        <dbReference type="ARBA" id="ARBA00022737"/>
    </source>
</evidence>
<dbReference type="InterPro" id="IPR003961">
    <property type="entry name" value="FN3_dom"/>
</dbReference>
<dbReference type="Gene3D" id="2.60.40.10">
    <property type="entry name" value="Immunoglobulins"/>
    <property type="match status" value="1"/>
</dbReference>
<proteinExistence type="predicted"/>
<feature type="domain" description="Fibronectin type-III" evidence="9">
    <location>
        <begin position="399"/>
        <end position="511"/>
    </location>
</feature>